<accession>A0A1H4B8T1</accession>
<dbReference type="Gene3D" id="3.40.390.80">
    <property type="entry name" value="Peptidase M60, enhancin-like domain 2"/>
    <property type="match status" value="1"/>
</dbReference>
<dbReference type="InterPro" id="IPR035423">
    <property type="entry name" value="M60-like_N"/>
</dbReference>
<dbReference type="AlphaFoldDB" id="A0A1H4B8T1"/>
<sequence>MKKLFSLLAVISYLPSLAQQGPVHVESLVINPYQTFSKKDTSERKQIAGWCLYMSTNEDYKHITEQASAKYFPGPVKEGAKKVKRTVNIRHQQLPDEQLPIVSRMSFSDPLRSTMYSTGLYAVAGQPIEIQIPDSLVAKGLHVQIGCHTDPLQAGWSAFEDWRRMPYIITDIALNKTKKKVTSPFGGLVYINCEPATSSWSSNITIDGAIASPLYVKGQTSNEEWQRQLQQNKAPWGELMADKIILSLPDSVLQTIKHPDSVAALWDLIVSGEMELAQLPDKPYRPQRMVIDEHLFAGYAHSGYPFMVHHSPTMHMLSTDIVVDPGKLLVPSEGGANWGFFHEIGHNMQNYDWVFDGTTEVSCNFFSLYMFDRLTGGRDGAHSDIRNTHTTALMKEYFANGANYETWKNEPFLGLILFRQLQEAFGWESFKTFFRKCQEAAKADPKFERPLSDAAKRDRWVGDFSAITQRNLAPFFEKWGIPISDSVKAVVQQYPVWMPYNFPPQP</sequence>
<dbReference type="PANTHER" id="PTHR15730">
    <property type="entry name" value="EXPERIMENTAL AUTOIMMUNE PROSTATITIS ANTIGEN 2-RELATED"/>
    <property type="match status" value="1"/>
</dbReference>
<evidence type="ECO:0000259" key="2">
    <source>
        <dbReference type="PROSITE" id="PS51723"/>
    </source>
</evidence>
<dbReference type="Gene3D" id="2.60.120.1250">
    <property type="entry name" value="Peptidase M60, enhancin-like domain 1"/>
    <property type="match status" value="1"/>
</dbReference>
<dbReference type="EMBL" id="FNRL01000007">
    <property type="protein sequence ID" value="SEA44573.1"/>
    <property type="molecule type" value="Genomic_DNA"/>
</dbReference>
<dbReference type="PANTHER" id="PTHR15730:SF5">
    <property type="entry name" value="SI:CH211-210B2.2-RELATED"/>
    <property type="match status" value="1"/>
</dbReference>
<organism evidence="3 4">
    <name type="scientific">Chitinophaga terrae</name>
    <name type="common">ex Kim and Jung 2007</name>
    <dbReference type="NCBI Taxonomy" id="408074"/>
    <lineage>
        <taxon>Bacteria</taxon>
        <taxon>Pseudomonadati</taxon>
        <taxon>Bacteroidota</taxon>
        <taxon>Chitinophagia</taxon>
        <taxon>Chitinophagales</taxon>
        <taxon>Chitinophagaceae</taxon>
        <taxon>Chitinophaga</taxon>
    </lineage>
</organism>
<dbReference type="SMART" id="SM01276">
    <property type="entry name" value="M60-like"/>
    <property type="match status" value="1"/>
</dbReference>
<dbReference type="Pfam" id="PF17291">
    <property type="entry name" value="M60-like_N"/>
    <property type="match status" value="1"/>
</dbReference>
<dbReference type="InterPro" id="IPR031161">
    <property type="entry name" value="Peptidase_M60_dom"/>
</dbReference>
<dbReference type="InterPro" id="IPR042279">
    <property type="entry name" value="Pep_M60_3"/>
</dbReference>
<gene>
    <name evidence="3" type="ORF">SAMN05660909_01969</name>
</gene>
<reference evidence="4" key="1">
    <citation type="submission" date="2016-10" db="EMBL/GenBank/DDBJ databases">
        <authorList>
            <person name="Varghese N."/>
            <person name="Submissions S."/>
        </authorList>
    </citation>
    <scope>NUCLEOTIDE SEQUENCE [LARGE SCALE GENOMIC DNA]</scope>
    <source>
        <strain evidence="4">DSM 23920</strain>
    </source>
</reference>
<evidence type="ECO:0000256" key="1">
    <source>
        <dbReference type="SAM" id="SignalP"/>
    </source>
</evidence>
<keyword evidence="1" id="KW-0732">Signal</keyword>
<dbReference type="GO" id="GO:0044325">
    <property type="term" value="F:transmembrane transporter binding"/>
    <property type="evidence" value="ECO:0007669"/>
    <property type="project" value="TreeGrafter"/>
</dbReference>
<feature type="signal peptide" evidence="1">
    <location>
        <begin position="1"/>
        <end position="18"/>
    </location>
</feature>
<proteinExistence type="predicted"/>
<evidence type="ECO:0000313" key="3">
    <source>
        <dbReference type="EMBL" id="SEA44573.1"/>
    </source>
</evidence>
<feature type="domain" description="Peptidase M60" evidence="2">
    <location>
        <begin position="113"/>
        <end position="426"/>
    </location>
</feature>
<dbReference type="OrthoDB" id="606623at2"/>
<protein>
    <submittedName>
        <fullName evidence="3">Peptidase M60, enhancin and enhancin-like</fullName>
    </submittedName>
</protein>
<dbReference type="GO" id="GO:0090314">
    <property type="term" value="P:positive regulation of protein targeting to membrane"/>
    <property type="evidence" value="ECO:0007669"/>
    <property type="project" value="TreeGrafter"/>
</dbReference>
<evidence type="ECO:0000313" key="4">
    <source>
        <dbReference type="Proteomes" id="UP000199656"/>
    </source>
</evidence>
<dbReference type="RefSeq" id="WP_089761126.1">
    <property type="nucleotide sequence ID" value="NZ_BKAT01000025.1"/>
</dbReference>
<dbReference type="Gene3D" id="1.10.390.30">
    <property type="entry name" value="Peptidase M60, enhancin-like domain 3"/>
    <property type="match status" value="1"/>
</dbReference>
<dbReference type="Pfam" id="PF13402">
    <property type="entry name" value="Peptidase_M60"/>
    <property type="match status" value="1"/>
</dbReference>
<dbReference type="Proteomes" id="UP000199656">
    <property type="component" value="Unassembled WGS sequence"/>
</dbReference>
<dbReference type="InterPro" id="IPR051244">
    <property type="entry name" value="TCAF"/>
</dbReference>
<dbReference type="STRING" id="408074.SAMN05660909_01969"/>
<keyword evidence="4" id="KW-1185">Reference proteome</keyword>
<feature type="chain" id="PRO_5011708135" evidence="1">
    <location>
        <begin position="19"/>
        <end position="506"/>
    </location>
</feature>
<name>A0A1H4B8T1_9BACT</name>
<dbReference type="PROSITE" id="PS51723">
    <property type="entry name" value="PEPTIDASE_M60"/>
    <property type="match status" value="1"/>
</dbReference>
<dbReference type="GO" id="GO:0005886">
    <property type="term" value="C:plasma membrane"/>
    <property type="evidence" value="ECO:0007669"/>
    <property type="project" value="TreeGrafter"/>
</dbReference>